<evidence type="ECO:0000313" key="2">
    <source>
        <dbReference type="Proteomes" id="UP000886998"/>
    </source>
</evidence>
<reference evidence="1" key="1">
    <citation type="submission" date="2020-08" db="EMBL/GenBank/DDBJ databases">
        <title>Multicomponent nature underlies the extraordinary mechanical properties of spider dragline silk.</title>
        <authorList>
            <person name="Kono N."/>
            <person name="Nakamura H."/>
            <person name="Mori M."/>
            <person name="Yoshida Y."/>
            <person name="Ohtoshi R."/>
            <person name="Malay A.D."/>
            <person name="Moran D.A.P."/>
            <person name="Tomita M."/>
            <person name="Numata K."/>
            <person name="Arakawa K."/>
        </authorList>
    </citation>
    <scope>NUCLEOTIDE SEQUENCE</scope>
</reference>
<sequence>MRSVIAPTFGPPTLLIGQFITDIQYLKGSENVVAHILSHIHILRINTPSVVDFKKMAKEQQKDSQLQNILAGYYLTSLVLQPFPMGQPPVTFHCNESQLILFVHMYQKFFGRQIFNNMPALSHPGVRSSLKMVAERYAWPSMK</sequence>
<dbReference type="AlphaFoldDB" id="A0A8X6YLY8"/>
<organism evidence="1 2">
    <name type="scientific">Trichonephila inaurata madagascariensis</name>
    <dbReference type="NCBI Taxonomy" id="2747483"/>
    <lineage>
        <taxon>Eukaryota</taxon>
        <taxon>Metazoa</taxon>
        <taxon>Ecdysozoa</taxon>
        <taxon>Arthropoda</taxon>
        <taxon>Chelicerata</taxon>
        <taxon>Arachnida</taxon>
        <taxon>Araneae</taxon>
        <taxon>Araneomorphae</taxon>
        <taxon>Entelegynae</taxon>
        <taxon>Araneoidea</taxon>
        <taxon>Nephilidae</taxon>
        <taxon>Trichonephila</taxon>
        <taxon>Trichonephila inaurata</taxon>
    </lineage>
</organism>
<proteinExistence type="predicted"/>
<protein>
    <submittedName>
        <fullName evidence="1">Integrase_H2C2 domain-containing protein</fullName>
    </submittedName>
</protein>
<dbReference type="EMBL" id="BMAV01021387">
    <property type="protein sequence ID" value="GFY75430.1"/>
    <property type="molecule type" value="Genomic_DNA"/>
</dbReference>
<gene>
    <name evidence="1" type="primary">AVEN_50945_1</name>
    <name evidence="1" type="ORF">TNIN_202431</name>
</gene>
<dbReference type="Proteomes" id="UP000886998">
    <property type="component" value="Unassembled WGS sequence"/>
</dbReference>
<accession>A0A8X6YLY8</accession>
<keyword evidence="2" id="KW-1185">Reference proteome</keyword>
<dbReference type="OrthoDB" id="41323at2759"/>
<comment type="caution">
    <text evidence="1">The sequence shown here is derived from an EMBL/GenBank/DDBJ whole genome shotgun (WGS) entry which is preliminary data.</text>
</comment>
<name>A0A8X6YLY8_9ARAC</name>
<evidence type="ECO:0000313" key="1">
    <source>
        <dbReference type="EMBL" id="GFY75430.1"/>
    </source>
</evidence>